<dbReference type="GO" id="GO:0003954">
    <property type="term" value="F:NADH dehydrogenase activity"/>
    <property type="evidence" value="ECO:0007669"/>
    <property type="project" value="TreeGrafter"/>
</dbReference>
<dbReference type="Gene3D" id="3.40.30.10">
    <property type="entry name" value="Glutaredoxin"/>
    <property type="match status" value="1"/>
</dbReference>
<dbReference type="NCBIfam" id="TIGR01958">
    <property type="entry name" value="nuoE_fam"/>
    <property type="match status" value="1"/>
</dbReference>
<evidence type="ECO:0000256" key="7">
    <source>
        <dbReference type="ARBA" id="ARBA00047712"/>
    </source>
</evidence>
<comment type="catalytic activity">
    <reaction evidence="7">
        <text>a quinone + NADH + 5 H(+)(in) = a quinol + NAD(+) + 4 H(+)(out)</text>
        <dbReference type="Rhea" id="RHEA:57888"/>
        <dbReference type="ChEBI" id="CHEBI:15378"/>
        <dbReference type="ChEBI" id="CHEBI:24646"/>
        <dbReference type="ChEBI" id="CHEBI:57540"/>
        <dbReference type="ChEBI" id="CHEBI:57945"/>
        <dbReference type="ChEBI" id="CHEBI:132124"/>
    </reaction>
</comment>
<name>M1LUK9_9PROT</name>
<reference evidence="9 10" key="1">
    <citation type="journal article" date="2013" name="Genome Biol. Evol.">
        <title>Genome evolution and phylogenomic analysis of candidatus kinetoplastibacterium, the betaproteobacterial endosymbionts of strigomonas and angomonas.</title>
        <authorList>
            <person name="Alves J.M."/>
            <person name="Serrano M.G."/>
            <person name="Maia da Silva F."/>
            <person name="Voegtly L.J."/>
            <person name="Matveyev A.V."/>
            <person name="Teixeira M.M."/>
            <person name="Camargo E.P."/>
            <person name="Buck G.A."/>
        </authorList>
    </citation>
    <scope>NUCLEOTIDE SEQUENCE [LARGE SCALE GENOMIC DNA]</scope>
    <source>
        <strain evidence="9 10">TCC036E</strain>
    </source>
</reference>
<keyword evidence="9" id="KW-0560">Oxidoreductase</keyword>
<dbReference type="InterPro" id="IPR002023">
    <property type="entry name" value="NuoE-like"/>
</dbReference>
<gene>
    <name evidence="9" type="ORF">CDEE_0804</name>
</gene>
<keyword evidence="2 8" id="KW-0001">2Fe-2S</keyword>
<feature type="binding site" evidence="8">
    <location>
        <position position="83"/>
    </location>
    <ligand>
        <name>[2Fe-2S] cluster</name>
        <dbReference type="ChEBI" id="CHEBI:190135"/>
    </ligand>
</feature>
<dbReference type="PANTHER" id="PTHR10371">
    <property type="entry name" value="NADH DEHYDROGENASE UBIQUINONE FLAVOPROTEIN 2, MITOCHONDRIAL"/>
    <property type="match status" value="1"/>
</dbReference>
<keyword evidence="10" id="KW-1185">Reference proteome</keyword>
<dbReference type="InterPro" id="IPR041921">
    <property type="entry name" value="NuoE_N"/>
</dbReference>
<dbReference type="RefSeq" id="WP_015238376.1">
    <property type="nucleotide sequence ID" value="NC_020283.1"/>
</dbReference>
<feature type="binding site" evidence="8">
    <location>
        <position position="128"/>
    </location>
    <ligand>
        <name>[2Fe-2S] cluster</name>
        <dbReference type="ChEBI" id="CHEBI:190135"/>
    </ligand>
</feature>
<dbReference type="EC" id="1.6.5.3" evidence="9"/>
<sequence>MLLSKKSYQKIDAELAKFPADRRQSALIAALAIAQEDKSWLSPEVIEDVANYIGVSPITAQEVVTFYNMFNIKHVGKNKISVCTNLSCSFRGSNEIASYLKRKLGIEFNETTENKQFTLIESECLGACGDAPVLLVNNKHMCARMTEEKVNSLIDILSKEDGE</sequence>
<dbReference type="FunFam" id="1.10.10.1590:FF:000001">
    <property type="entry name" value="NADH-quinone oxidoreductase subunit E"/>
    <property type="match status" value="1"/>
</dbReference>
<keyword evidence="4 8" id="KW-0408">Iron</keyword>
<dbReference type="Proteomes" id="UP000011686">
    <property type="component" value="Chromosome"/>
</dbReference>
<dbReference type="GO" id="GO:0051537">
    <property type="term" value="F:2 iron, 2 sulfur cluster binding"/>
    <property type="evidence" value="ECO:0007669"/>
    <property type="project" value="UniProtKB-KW"/>
</dbReference>
<dbReference type="eggNOG" id="COG1905">
    <property type="taxonomic scope" value="Bacteria"/>
</dbReference>
<dbReference type="EMBL" id="CP003804">
    <property type="protein sequence ID" value="AGF47781.1"/>
    <property type="molecule type" value="Genomic_DNA"/>
</dbReference>
<evidence type="ECO:0000256" key="1">
    <source>
        <dbReference type="ARBA" id="ARBA00010643"/>
    </source>
</evidence>
<evidence type="ECO:0000256" key="8">
    <source>
        <dbReference type="PIRSR" id="PIRSR000216-1"/>
    </source>
</evidence>
<dbReference type="InterPro" id="IPR036249">
    <property type="entry name" value="Thioredoxin-like_sf"/>
</dbReference>
<keyword evidence="5 8" id="KW-0411">Iron-sulfur</keyword>
<dbReference type="AlphaFoldDB" id="M1LUK9"/>
<evidence type="ECO:0000313" key="9">
    <source>
        <dbReference type="EMBL" id="AGF47781.1"/>
    </source>
</evidence>
<evidence type="ECO:0000256" key="3">
    <source>
        <dbReference type="ARBA" id="ARBA00022723"/>
    </source>
</evidence>
<dbReference type="PANTHER" id="PTHR10371:SF3">
    <property type="entry name" value="NADH DEHYDROGENASE [UBIQUINONE] FLAVOPROTEIN 2, MITOCHONDRIAL"/>
    <property type="match status" value="1"/>
</dbReference>
<dbReference type="KEGG" id="kct:CDEE_0804"/>
<protein>
    <submittedName>
        <fullName evidence="9">NADH dehydrogenase I subunit E</fullName>
        <ecNumber evidence="9">1.6.5.3</ecNumber>
    </submittedName>
</protein>
<dbReference type="PIRSF" id="PIRSF000216">
    <property type="entry name" value="NADH_DH_24kDa"/>
    <property type="match status" value="1"/>
</dbReference>
<dbReference type="Pfam" id="PF01257">
    <property type="entry name" value="2Fe-2S_thioredx"/>
    <property type="match status" value="1"/>
</dbReference>
<feature type="binding site" evidence="8">
    <location>
        <position position="88"/>
    </location>
    <ligand>
        <name>[2Fe-2S] cluster</name>
        <dbReference type="ChEBI" id="CHEBI:190135"/>
    </ligand>
</feature>
<evidence type="ECO:0000256" key="2">
    <source>
        <dbReference type="ARBA" id="ARBA00022714"/>
    </source>
</evidence>
<dbReference type="NCBIfam" id="NF005723">
    <property type="entry name" value="PRK07539.1-3"/>
    <property type="match status" value="1"/>
</dbReference>
<dbReference type="InterPro" id="IPR042128">
    <property type="entry name" value="NuoE_dom"/>
</dbReference>
<keyword evidence="3 8" id="KW-0479">Metal-binding</keyword>
<evidence type="ECO:0000313" key="10">
    <source>
        <dbReference type="Proteomes" id="UP000011686"/>
    </source>
</evidence>
<dbReference type="GO" id="GO:0046872">
    <property type="term" value="F:metal ion binding"/>
    <property type="evidence" value="ECO:0007669"/>
    <property type="project" value="UniProtKB-KW"/>
</dbReference>
<dbReference type="PATRIC" id="fig|1208918.3.peg.481"/>
<dbReference type="STRING" id="1208918.CDEE_0804"/>
<accession>M1LUK9</accession>
<dbReference type="CDD" id="cd03064">
    <property type="entry name" value="TRX_Fd_NuoE"/>
    <property type="match status" value="1"/>
</dbReference>
<evidence type="ECO:0000256" key="5">
    <source>
        <dbReference type="ARBA" id="ARBA00023014"/>
    </source>
</evidence>
<proteinExistence type="inferred from homology"/>
<evidence type="ECO:0000256" key="6">
    <source>
        <dbReference type="ARBA" id="ARBA00034078"/>
    </source>
</evidence>
<dbReference type="HOGENOM" id="CLU_054362_2_0_4"/>
<comment type="similarity">
    <text evidence="1">Belongs to the complex I 24 kDa subunit family.</text>
</comment>
<evidence type="ECO:0000256" key="4">
    <source>
        <dbReference type="ARBA" id="ARBA00023004"/>
    </source>
</evidence>
<dbReference type="Gene3D" id="1.10.10.1590">
    <property type="entry name" value="NADH-quinone oxidoreductase subunit E"/>
    <property type="match status" value="1"/>
</dbReference>
<dbReference type="SUPFAM" id="SSF52833">
    <property type="entry name" value="Thioredoxin-like"/>
    <property type="match status" value="1"/>
</dbReference>
<feature type="binding site" evidence="8">
    <location>
        <position position="124"/>
    </location>
    <ligand>
        <name>[2Fe-2S] cluster</name>
        <dbReference type="ChEBI" id="CHEBI:190135"/>
    </ligand>
</feature>
<comment type="cofactor">
    <cofactor evidence="8">
        <name>[2Fe-2S] cluster</name>
        <dbReference type="ChEBI" id="CHEBI:190135"/>
    </cofactor>
    <text evidence="8">Binds 1 [2Fe-2S] cluster.</text>
</comment>
<comment type="cofactor">
    <cofactor evidence="6">
        <name>[2Fe-2S] cluster</name>
        <dbReference type="ChEBI" id="CHEBI:190135"/>
    </cofactor>
</comment>
<organism evidence="9 10">
    <name type="scientific">Candidatus Kinetoplastidibacterium crithidiae TCC036E</name>
    <dbReference type="NCBI Taxonomy" id="1208918"/>
    <lineage>
        <taxon>Bacteria</taxon>
        <taxon>Pseudomonadati</taxon>
        <taxon>Pseudomonadota</taxon>
        <taxon>Betaproteobacteria</taxon>
        <taxon>Candidatus Kinetoplastidibacterium</taxon>
    </lineage>
</organism>